<sequence>MSPKAGSKSVVIDASVLLAFYLPAEPYKTQALVLLEEATAGRVKLVVPTLTHYEVLNVLSLATRGLKRGQKISLDEAQEILTAMKALKLEVRDVQSLEKRILEITQRHQCSAYDAAYLALAEQWGADLLTGDERFYNALKAHFKQVKFVGSYKAQPAP</sequence>
<dbReference type="AlphaFoldDB" id="H5SSR2"/>
<keyword evidence="1" id="KW-0460">Magnesium</keyword>
<evidence type="ECO:0000256" key="1">
    <source>
        <dbReference type="ARBA" id="ARBA00022842"/>
    </source>
</evidence>
<dbReference type="InterPro" id="IPR051619">
    <property type="entry name" value="TypeII_TA_RNase_PINc/VapC"/>
</dbReference>
<name>H5SSR2_ACEAU</name>
<dbReference type="InterPro" id="IPR002716">
    <property type="entry name" value="PIN_dom"/>
</dbReference>
<dbReference type="PANTHER" id="PTHR35901">
    <property type="entry name" value="RIBONUCLEASE VAPC3"/>
    <property type="match status" value="1"/>
</dbReference>
<dbReference type="InterPro" id="IPR044153">
    <property type="entry name" value="PIN_Pae0151-like"/>
</dbReference>
<feature type="domain" description="PIN" evidence="2">
    <location>
        <begin position="10"/>
        <end position="137"/>
    </location>
</feature>
<gene>
    <name evidence="3" type="ORF">HGMM_OP3C353</name>
</gene>
<dbReference type="PANTHER" id="PTHR35901:SF1">
    <property type="entry name" value="EXONUCLEASE VAPC9"/>
    <property type="match status" value="1"/>
</dbReference>
<reference evidence="3" key="2">
    <citation type="journal article" date="2012" name="PLoS ONE">
        <title>A Deeply Branching Thermophilic Bacterium with an Ancient Acetyl-CoA Pathway Dominates a Subsurface Ecosystem.</title>
        <authorList>
            <person name="Takami H."/>
            <person name="Noguchi H."/>
            <person name="Takaki Y."/>
            <person name="Uchiyama I."/>
            <person name="Toyoda A."/>
            <person name="Nishi S."/>
            <person name="Chee G.-J."/>
            <person name="Arai W."/>
            <person name="Nunoura T."/>
            <person name="Itoh T."/>
            <person name="Hattori M."/>
            <person name="Takai K."/>
        </authorList>
    </citation>
    <scope>NUCLEOTIDE SEQUENCE</scope>
</reference>
<accession>H5SSR2</accession>
<evidence type="ECO:0000313" key="3">
    <source>
        <dbReference type="EMBL" id="BAL59198.1"/>
    </source>
</evidence>
<dbReference type="CDD" id="cd09873">
    <property type="entry name" value="PIN_Pae0151-like"/>
    <property type="match status" value="1"/>
</dbReference>
<evidence type="ECO:0000259" key="2">
    <source>
        <dbReference type="Pfam" id="PF01850"/>
    </source>
</evidence>
<dbReference type="SUPFAM" id="SSF88723">
    <property type="entry name" value="PIN domain-like"/>
    <property type="match status" value="1"/>
</dbReference>
<dbReference type="Gene3D" id="3.40.50.1010">
    <property type="entry name" value="5'-nuclease"/>
    <property type="match status" value="1"/>
</dbReference>
<organism evidence="3">
    <name type="scientific">Acetithermum autotrophicum</name>
    <dbReference type="NCBI Taxonomy" id="1446466"/>
    <lineage>
        <taxon>Bacteria</taxon>
        <taxon>Candidatus Bipolaricaulota</taxon>
        <taxon>Candidatus Acetithermum</taxon>
    </lineage>
</organism>
<dbReference type="EMBL" id="AP011802">
    <property type="protein sequence ID" value="BAL59198.1"/>
    <property type="molecule type" value="Genomic_DNA"/>
</dbReference>
<protein>
    <submittedName>
        <fullName evidence="3">PilT domain protein</fullName>
    </submittedName>
</protein>
<dbReference type="Pfam" id="PF01850">
    <property type="entry name" value="PIN"/>
    <property type="match status" value="1"/>
</dbReference>
<proteinExistence type="predicted"/>
<reference evidence="3" key="1">
    <citation type="journal article" date="2005" name="Environ. Microbiol.">
        <title>Genetic and functional properties of uncultivated thermophilic crenarchaeotes from a subsurface gold mine as revealed by analysis of genome fragments.</title>
        <authorList>
            <person name="Nunoura T."/>
            <person name="Hirayama H."/>
            <person name="Takami H."/>
            <person name="Oida H."/>
            <person name="Nishi S."/>
            <person name="Shimamura S."/>
            <person name="Suzuki Y."/>
            <person name="Inagaki F."/>
            <person name="Takai K."/>
            <person name="Nealson K.H."/>
            <person name="Horikoshi K."/>
        </authorList>
    </citation>
    <scope>NUCLEOTIDE SEQUENCE</scope>
</reference>
<dbReference type="InterPro" id="IPR029060">
    <property type="entry name" value="PIN-like_dom_sf"/>
</dbReference>